<proteinExistence type="predicted"/>
<keyword evidence="2" id="KW-0255">Endonuclease</keyword>
<feature type="domain" description="TNase-like" evidence="4">
    <location>
        <begin position="53"/>
        <end position="177"/>
    </location>
</feature>
<dbReference type="AlphaFoldDB" id="H8GMR5"/>
<reference evidence="5 6" key="1">
    <citation type="journal article" date="2013" name="Genome Announc.">
        <title>Genome Sequence of the Obligate Gammaproteobacterial Methanotroph Methylomicrobium album Strain BG8.</title>
        <authorList>
            <person name="Kits K.D."/>
            <person name="Kalyuzhnaya M.G."/>
            <person name="Klotz M.G."/>
            <person name="Jetten M.S."/>
            <person name="Op den Camp H.J."/>
            <person name="Vuilleumier S."/>
            <person name="Bringel F."/>
            <person name="Dispirito A.A."/>
            <person name="Murrell J.C."/>
            <person name="Bruce D."/>
            <person name="Cheng J.F."/>
            <person name="Copeland A."/>
            <person name="Goodwin L."/>
            <person name="Hauser L."/>
            <person name="Lajus A."/>
            <person name="Land M.L."/>
            <person name="Lapidus A."/>
            <person name="Lucas S."/>
            <person name="Medigue C."/>
            <person name="Pitluck S."/>
            <person name="Woyke T."/>
            <person name="Zeytun A."/>
            <person name="Stein L.Y."/>
        </authorList>
    </citation>
    <scope>NUCLEOTIDE SEQUENCE [LARGE SCALE GENOMIC DNA]</scope>
    <source>
        <strain evidence="5 6">BG8</strain>
    </source>
</reference>
<dbReference type="Pfam" id="PF13511">
    <property type="entry name" value="DUF4124"/>
    <property type="match status" value="1"/>
</dbReference>
<dbReference type="Proteomes" id="UP000005090">
    <property type="component" value="Chromosome"/>
</dbReference>
<dbReference type="RefSeq" id="WP_005371340.1">
    <property type="nucleotide sequence ID" value="NZ_CM001475.1"/>
</dbReference>
<sequence length="273" mass="31150">MRRIVSLLLLCLAYWVNAEIYGWQDGAGNKHYSDRPAAAAKVLDIKPGYGFYRVKKVFDGDTLMLEDGRKVRLLGVNTPEVEHRNQPEQAGGEEAKRWLAAKLQNRKVRLESDAEAADKYGRTLAHVFTDQKEHINLQLVEQGLAAVNIYPPNLLYVDRLVDAERRAEKARLGIWRKSEYEPIPADRLPASGHPGWTRVTGRVVDLRGSRKFVYLKFSDKFEARIEKRGLPMFPDLSRYLGRSVEVRGWLNKYKGGYSMLIRHPSAIVGDSRS</sequence>
<dbReference type="InterPro" id="IPR035437">
    <property type="entry name" value="SNase_OB-fold_sf"/>
</dbReference>
<evidence type="ECO:0000256" key="2">
    <source>
        <dbReference type="ARBA" id="ARBA00022759"/>
    </source>
</evidence>
<name>H8GMR5_METAL</name>
<dbReference type="PANTHER" id="PTHR12302">
    <property type="entry name" value="EBNA2 BINDING PROTEIN P100"/>
    <property type="match status" value="1"/>
</dbReference>
<keyword evidence="1" id="KW-0540">Nuclease</keyword>
<dbReference type="InterPro" id="IPR025392">
    <property type="entry name" value="DUF4124"/>
</dbReference>
<dbReference type="Pfam" id="PF00565">
    <property type="entry name" value="SNase"/>
    <property type="match status" value="1"/>
</dbReference>
<dbReference type="GO" id="GO:0016787">
    <property type="term" value="F:hydrolase activity"/>
    <property type="evidence" value="ECO:0007669"/>
    <property type="project" value="UniProtKB-KW"/>
</dbReference>
<gene>
    <name evidence="5" type="ORF">Metal_1697</name>
</gene>
<dbReference type="STRING" id="686340.Metal_1697"/>
<dbReference type="EMBL" id="CM001475">
    <property type="protein sequence ID" value="EIC29467.1"/>
    <property type="molecule type" value="Genomic_DNA"/>
</dbReference>
<protein>
    <submittedName>
        <fullName evidence="5">Micrococcal nuclease-like nuclease</fullName>
    </submittedName>
</protein>
<organism evidence="5 6">
    <name type="scientific">Methylomicrobium album BG8</name>
    <dbReference type="NCBI Taxonomy" id="686340"/>
    <lineage>
        <taxon>Bacteria</taxon>
        <taxon>Pseudomonadati</taxon>
        <taxon>Pseudomonadota</taxon>
        <taxon>Gammaproteobacteria</taxon>
        <taxon>Methylococcales</taxon>
        <taxon>Methylococcaceae</taxon>
        <taxon>Methylomicrobium</taxon>
    </lineage>
</organism>
<accession>H8GMR5</accession>
<evidence type="ECO:0000259" key="4">
    <source>
        <dbReference type="PROSITE" id="PS50830"/>
    </source>
</evidence>
<dbReference type="GO" id="GO:0003676">
    <property type="term" value="F:nucleic acid binding"/>
    <property type="evidence" value="ECO:0007669"/>
    <property type="project" value="InterPro"/>
</dbReference>
<dbReference type="SMART" id="SM00318">
    <property type="entry name" value="SNc"/>
    <property type="match status" value="1"/>
</dbReference>
<dbReference type="InterPro" id="IPR016071">
    <property type="entry name" value="Staphylococal_nuclease_OB-fold"/>
</dbReference>
<evidence type="ECO:0000256" key="3">
    <source>
        <dbReference type="ARBA" id="ARBA00022801"/>
    </source>
</evidence>
<dbReference type="SUPFAM" id="SSF50199">
    <property type="entry name" value="Staphylococcal nuclease"/>
    <property type="match status" value="1"/>
</dbReference>
<dbReference type="PANTHER" id="PTHR12302:SF3">
    <property type="entry name" value="SERINE_THREONINE-PROTEIN KINASE 31"/>
    <property type="match status" value="1"/>
</dbReference>
<dbReference type="PROSITE" id="PS50830">
    <property type="entry name" value="TNASE_3"/>
    <property type="match status" value="1"/>
</dbReference>
<dbReference type="PROSITE" id="PS01284">
    <property type="entry name" value="TNASE_2"/>
    <property type="match status" value="1"/>
</dbReference>
<dbReference type="HOGENOM" id="CLU_046484_4_0_6"/>
<evidence type="ECO:0000313" key="6">
    <source>
        <dbReference type="Proteomes" id="UP000005090"/>
    </source>
</evidence>
<keyword evidence="3" id="KW-0378">Hydrolase</keyword>
<dbReference type="eggNOG" id="COG1525">
    <property type="taxonomic scope" value="Bacteria"/>
</dbReference>
<evidence type="ECO:0000256" key="1">
    <source>
        <dbReference type="ARBA" id="ARBA00022722"/>
    </source>
</evidence>
<evidence type="ECO:0000313" key="5">
    <source>
        <dbReference type="EMBL" id="EIC29467.1"/>
    </source>
</evidence>
<keyword evidence="6" id="KW-1185">Reference proteome</keyword>
<dbReference type="InterPro" id="IPR002071">
    <property type="entry name" value="Thermonucl_AS"/>
</dbReference>
<dbReference type="Gene3D" id="2.40.50.90">
    <property type="match status" value="1"/>
</dbReference>
<dbReference type="GO" id="GO:0004519">
    <property type="term" value="F:endonuclease activity"/>
    <property type="evidence" value="ECO:0007669"/>
    <property type="project" value="UniProtKB-KW"/>
</dbReference>